<sequence>MADVYSDTDTLIADFMDRRRPKIHGLAYDPQFLGNEHLSRAEYEAALRATIAERERVDNFMLERQAARQETIRGGITPRAVAPQKVPERVPVIARNPVVERNPVRKG</sequence>
<comment type="caution">
    <text evidence="1">The sequence shown here is derived from an EMBL/GenBank/DDBJ whole genome shotgun (WGS) entry which is preliminary data.</text>
</comment>
<gene>
    <name evidence="1" type="ORF">LCGC14_1232110</name>
</gene>
<name>A0A0F9LCC4_9ZZZZ</name>
<organism evidence="1">
    <name type="scientific">marine sediment metagenome</name>
    <dbReference type="NCBI Taxonomy" id="412755"/>
    <lineage>
        <taxon>unclassified sequences</taxon>
        <taxon>metagenomes</taxon>
        <taxon>ecological metagenomes</taxon>
    </lineage>
</organism>
<evidence type="ECO:0000313" key="1">
    <source>
        <dbReference type="EMBL" id="KKM91088.1"/>
    </source>
</evidence>
<proteinExistence type="predicted"/>
<dbReference type="AlphaFoldDB" id="A0A0F9LCC4"/>
<dbReference type="EMBL" id="LAZR01006584">
    <property type="protein sequence ID" value="KKM91088.1"/>
    <property type="molecule type" value="Genomic_DNA"/>
</dbReference>
<reference evidence="1" key="1">
    <citation type="journal article" date="2015" name="Nature">
        <title>Complex archaea that bridge the gap between prokaryotes and eukaryotes.</title>
        <authorList>
            <person name="Spang A."/>
            <person name="Saw J.H."/>
            <person name="Jorgensen S.L."/>
            <person name="Zaremba-Niedzwiedzka K."/>
            <person name="Martijn J."/>
            <person name="Lind A.E."/>
            <person name="van Eijk R."/>
            <person name="Schleper C."/>
            <person name="Guy L."/>
            <person name="Ettema T.J."/>
        </authorList>
    </citation>
    <scope>NUCLEOTIDE SEQUENCE</scope>
</reference>
<protein>
    <submittedName>
        <fullName evidence="1">Uncharacterized protein</fullName>
    </submittedName>
</protein>
<accession>A0A0F9LCC4</accession>